<reference evidence="3" key="1">
    <citation type="submission" date="2019-06" db="EMBL/GenBank/DDBJ databases">
        <title>Draft genome sequence of the griseofulvin-producing fungus Xylaria cubensis strain G536.</title>
        <authorList>
            <person name="Mead M.E."/>
            <person name="Raja H.A."/>
            <person name="Steenwyk J.L."/>
            <person name="Knowles S.L."/>
            <person name="Oberlies N.H."/>
            <person name="Rokas A."/>
        </authorList>
    </citation>
    <scope>NUCLEOTIDE SEQUENCE [LARGE SCALE GENOMIC DNA]</scope>
    <source>
        <strain evidence="3">G536</strain>
    </source>
</reference>
<keyword evidence="3" id="KW-1185">Reference proteome</keyword>
<accession>A0A553HVX6</accession>
<protein>
    <submittedName>
        <fullName evidence="2">Uncharacterized protein</fullName>
    </submittedName>
</protein>
<dbReference type="OrthoDB" id="4768329at2759"/>
<comment type="caution">
    <text evidence="2">The sequence shown here is derived from an EMBL/GenBank/DDBJ whole genome shotgun (WGS) entry which is preliminary data.</text>
</comment>
<feature type="region of interest" description="Disordered" evidence="1">
    <location>
        <begin position="1"/>
        <end position="89"/>
    </location>
</feature>
<gene>
    <name evidence="2" type="ORF">FHL15_006978</name>
</gene>
<evidence type="ECO:0000256" key="1">
    <source>
        <dbReference type="SAM" id="MobiDB-lite"/>
    </source>
</evidence>
<name>A0A553HVX6_9PEZI</name>
<dbReference type="Proteomes" id="UP000319160">
    <property type="component" value="Unassembled WGS sequence"/>
</dbReference>
<feature type="compositionally biased region" description="Basic and acidic residues" evidence="1">
    <location>
        <begin position="39"/>
        <end position="50"/>
    </location>
</feature>
<organism evidence="2 3">
    <name type="scientific">Xylaria flabelliformis</name>
    <dbReference type="NCBI Taxonomy" id="2512241"/>
    <lineage>
        <taxon>Eukaryota</taxon>
        <taxon>Fungi</taxon>
        <taxon>Dikarya</taxon>
        <taxon>Ascomycota</taxon>
        <taxon>Pezizomycotina</taxon>
        <taxon>Sordariomycetes</taxon>
        <taxon>Xylariomycetidae</taxon>
        <taxon>Xylariales</taxon>
        <taxon>Xylariaceae</taxon>
        <taxon>Xylaria</taxon>
    </lineage>
</organism>
<feature type="compositionally biased region" description="Basic and acidic residues" evidence="1">
    <location>
        <begin position="1"/>
        <end position="10"/>
    </location>
</feature>
<sequence length="107" mass="12162">MSDKENKKPTGDLTYPPAAYIRVPRQPDVPPDNPKPRHKQQDIGKDKSLEWLKTADSFEDPDKEVEQVPTVPEEEGKMKSSNEGDGSLNWLIEAANYEPREQSSKKK</sequence>
<proteinExistence type="predicted"/>
<dbReference type="AlphaFoldDB" id="A0A553HVX6"/>
<dbReference type="EMBL" id="VFLP01000039">
    <property type="protein sequence ID" value="TRX92111.1"/>
    <property type="molecule type" value="Genomic_DNA"/>
</dbReference>
<evidence type="ECO:0000313" key="3">
    <source>
        <dbReference type="Proteomes" id="UP000319160"/>
    </source>
</evidence>
<evidence type="ECO:0000313" key="2">
    <source>
        <dbReference type="EMBL" id="TRX92111.1"/>
    </source>
</evidence>